<keyword evidence="3" id="KW-1185">Reference proteome</keyword>
<evidence type="ECO:0008006" key="4">
    <source>
        <dbReference type="Google" id="ProtNLM"/>
    </source>
</evidence>
<reference evidence="2 3" key="1">
    <citation type="submission" date="2020-08" db="EMBL/GenBank/DDBJ databases">
        <title>Genome public.</title>
        <authorList>
            <person name="Liu C."/>
            <person name="Sun Q."/>
        </authorList>
    </citation>
    <scope>NUCLEOTIDE SEQUENCE [LARGE SCALE GENOMIC DNA]</scope>
    <source>
        <strain evidence="2 3">NSJ-46</strain>
    </source>
</reference>
<feature type="signal peptide" evidence="1">
    <location>
        <begin position="1"/>
        <end position="26"/>
    </location>
</feature>
<evidence type="ECO:0000313" key="2">
    <source>
        <dbReference type="EMBL" id="MBC8573919.1"/>
    </source>
</evidence>
<dbReference type="RefSeq" id="WP_249309339.1">
    <property type="nucleotide sequence ID" value="NZ_JACRSZ010000013.1"/>
</dbReference>
<protein>
    <recommendedName>
        <fullName evidence="4">BIG2 domain-containing protein</fullName>
    </recommendedName>
</protein>
<dbReference type="Gene3D" id="2.60.40.1080">
    <property type="match status" value="1"/>
</dbReference>
<evidence type="ECO:0000313" key="3">
    <source>
        <dbReference type="Proteomes" id="UP000657421"/>
    </source>
</evidence>
<feature type="chain" id="PRO_5046736149" description="BIG2 domain-containing protein" evidence="1">
    <location>
        <begin position="27"/>
        <end position="209"/>
    </location>
</feature>
<gene>
    <name evidence="2" type="ORF">H8716_12610</name>
</gene>
<dbReference type="Proteomes" id="UP000657421">
    <property type="component" value="Unassembled WGS sequence"/>
</dbReference>
<name>A0ABR7NBY4_9FIRM</name>
<sequence length="209" mass="23783">MKKMMKRTISILLAVMIMVTAIPVMAAETYYDIHTSETNLLIPGTYEDYNIGSVGKAKATVKSSNTKIATVKVKKGVIWVHAKKPGKVTITTKIRKKTYKTKLTILKYENPISSVKIGKTTIKGNRFNKATTIYLSYSKYQNKKQKIKLNLKKGWKLRTISYSQRNWNKDKALKNGGSVKISGGKGFYLWVCAENTKLKRTQYINIEFK</sequence>
<proteinExistence type="predicted"/>
<accession>A0ABR7NBY4</accession>
<keyword evidence="1" id="KW-0732">Signal</keyword>
<dbReference type="EMBL" id="JACRSZ010000013">
    <property type="protein sequence ID" value="MBC8573919.1"/>
    <property type="molecule type" value="Genomic_DNA"/>
</dbReference>
<evidence type="ECO:0000256" key="1">
    <source>
        <dbReference type="SAM" id="SignalP"/>
    </source>
</evidence>
<comment type="caution">
    <text evidence="2">The sequence shown here is derived from an EMBL/GenBank/DDBJ whole genome shotgun (WGS) entry which is preliminary data.</text>
</comment>
<organism evidence="2 3">
    <name type="scientific">Jingyaoa shaoxingensis</name>
    <dbReference type="NCBI Taxonomy" id="2763671"/>
    <lineage>
        <taxon>Bacteria</taxon>
        <taxon>Bacillati</taxon>
        <taxon>Bacillota</taxon>
        <taxon>Clostridia</taxon>
        <taxon>Lachnospirales</taxon>
        <taxon>Lachnospiraceae</taxon>
        <taxon>Jingyaoa</taxon>
    </lineage>
</organism>